<name>A0ABX7SK12_9CAUL</name>
<evidence type="ECO:0000313" key="3">
    <source>
        <dbReference type="Proteomes" id="UP000663942"/>
    </source>
</evidence>
<gene>
    <name evidence="2" type="ORF">IFE19_13775</name>
</gene>
<feature type="transmembrane region" description="Helical" evidence="1">
    <location>
        <begin position="30"/>
        <end position="50"/>
    </location>
</feature>
<keyword evidence="1" id="KW-0472">Membrane</keyword>
<reference evidence="2 3" key="1">
    <citation type="submission" date="2020-09" db="EMBL/GenBank/DDBJ databases">
        <title>Brevundimonas sp. LVF1 isolated from an oligotrophic pond in Goettingen, Germany.</title>
        <authorList>
            <person name="Friedrich I."/>
            <person name="Klassen A."/>
            <person name="Neubauer H."/>
            <person name="Schneider D."/>
            <person name="Hertel R."/>
            <person name="Daniel R."/>
        </authorList>
    </citation>
    <scope>NUCLEOTIDE SEQUENCE [LARGE SCALE GENOMIC DNA]</scope>
    <source>
        <strain evidence="2 3">LVF1</strain>
    </source>
</reference>
<proteinExistence type="predicted"/>
<protein>
    <submittedName>
        <fullName evidence="2">Uncharacterized protein</fullName>
    </submittedName>
</protein>
<evidence type="ECO:0000313" key="2">
    <source>
        <dbReference type="EMBL" id="QTC87155.1"/>
    </source>
</evidence>
<accession>A0ABX7SK12</accession>
<keyword evidence="3" id="KW-1185">Reference proteome</keyword>
<sequence length="74" mass="7755">MRLSVIQVVAALAAAVCIVIAFIAAGLGLISGLFMLLAMLALIFIAWTALRRALGQDREHASAVRDPGSPRAKP</sequence>
<feature type="transmembrane region" description="Helical" evidence="1">
    <location>
        <begin position="5"/>
        <end position="24"/>
    </location>
</feature>
<organism evidence="2 3">
    <name type="scientific">Brevundimonas pondensis</name>
    <dbReference type="NCBI Taxonomy" id="2774189"/>
    <lineage>
        <taxon>Bacteria</taxon>
        <taxon>Pseudomonadati</taxon>
        <taxon>Pseudomonadota</taxon>
        <taxon>Alphaproteobacteria</taxon>
        <taxon>Caulobacterales</taxon>
        <taxon>Caulobacteraceae</taxon>
        <taxon>Brevundimonas</taxon>
    </lineage>
</organism>
<dbReference type="RefSeq" id="WP_207823176.1">
    <property type="nucleotide sequence ID" value="NZ_CP062006.1"/>
</dbReference>
<keyword evidence="1" id="KW-1133">Transmembrane helix</keyword>
<dbReference type="EMBL" id="CP062006">
    <property type="protein sequence ID" value="QTC87155.1"/>
    <property type="molecule type" value="Genomic_DNA"/>
</dbReference>
<dbReference type="Proteomes" id="UP000663942">
    <property type="component" value="Chromosome"/>
</dbReference>
<evidence type="ECO:0000256" key="1">
    <source>
        <dbReference type="SAM" id="Phobius"/>
    </source>
</evidence>
<keyword evidence="1" id="KW-0812">Transmembrane</keyword>